<dbReference type="Pfam" id="PF01784">
    <property type="entry name" value="DUF34_NIF3"/>
    <property type="match status" value="1"/>
</dbReference>
<dbReference type="InterPro" id="IPR015867">
    <property type="entry name" value="N-reg_PII/ATP_PRibTrfase_C"/>
</dbReference>
<keyword evidence="4 5" id="KW-0479">Metal-binding</keyword>
<comment type="similarity">
    <text evidence="1 5">Belongs to the GTP cyclohydrolase I type 2/NIF3 family.</text>
</comment>
<evidence type="ECO:0000256" key="5">
    <source>
        <dbReference type="PIRNR" id="PIRNR037489"/>
    </source>
</evidence>
<organism evidence="7 8">
    <name type="scientific">Corynebacterium spheniscorum</name>
    <dbReference type="NCBI Taxonomy" id="185761"/>
    <lineage>
        <taxon>Bacteria</taxon>
        <taxon>Bacillati</taxon>
        <taxon>Actinomycetota</taxon>
        <taxon>Actinomycetes</taxon>
        <taxon>Mycobacteriales</taxon>
        <taxon>Corynebacteriaceae</taxon>
        <taxon>Corynebacterium</taxon>
    </lineage>
</organism>
<feature type="binding site" evidence="6">
    <location>
        <position position="113"/>
    </location>
    <ligand>
        <name>a divalent metal cation</name>
        <dbReference type="ChEBI" id="CHEBI:60240"/>
        <label>1</label>
    </ligand>
</feature>
<evidence type="ECO:0000313" key="8">
    <source>
        <dbReference type="Proteomes" id="UP000199065"/>
    </source>
</evidence>
<evidence type="ECO:0000256" key="4">
    <source>
        <dbReference type="ARBA" id="ARBA00022723"/>
    </source>
</evidence>
<evidence type="ECO:0000256" key="1">
    <source>
        <dbReference type="ARBA" id="ARBA00006964"/>
    </source>
</evidence>
<dbReference type="Gene3D" id="3.30.70.120">
    <property type="match status" value="1"/>
</dbReference>
<accession>A0A1I2QX57</accession>
<dbReference type="InterPro" id="IPR036069">
    <property type="entry name" value="DUF34/NIF3_sf"/>
</dbReference>
<feature type="binding site" evidence="6">
    <location>
        <position position="75"/>
    </location>
    <ligand>
        <name>a divalent metal cation</name>
        <dbReference type="ChEBI" id="CHEBI:60240"/>
        <label>1</label>
    </ligand>
</feature>
<evidence type="ECO:0000313" key="7">
    <source>
        <dbReference type="EMBL" id="SFG30271.1"/>
    </source>
</evidence>
<evidence type="ECO:0000256" key="6">
    <source>
        <dbReference type="PIRSR" id="PIRSR602678-1"/>
    </source>
</evidence>
<dbReference type="NCBIfam" id="TIGR00486">
    <property type="entry name" value="YbgI_SA1388"/>
    <property type="match status" value="1"/>
</dbReference>
<feature type="binding site" evidence="6">
    <location>
        <position position="74"/>
    </location>
    <ligand>
        <name>a divalent metal cation</name>
        <dbReference type="ChEBI" id="CHEBI:60240"/>
        <label>1</label>
    </ligand>
</feature>
<keyword evidence="8" id="KW-1185">Reference proteome</keyword>
<dbReference type="GO" id="GO:0005737">
    <property type="term" value="C:cytoplasm"/>
    <property type="evidence" value="ECO:0007669"/>
    <property type="project" value="TreeGrafter"/>
</dbReference>
<dbReference type="Proteomes" id="UP000199065">
    <property type="component" value="Unassembled WGS sequence"/>
</dbReference>
<dbReference type="STRING" id="185761.SAMN05660282_00559"/>
<reference evidence="7 8" key="1">
    <citation type="submission" date="2016-10" db="EMBL/GenBank/DDBJ databases">
        <authorList>
            <person name="de Groot N.N."/>
        </authorList>
    </citation>
    <scope>NUCLEOTIDE SEQUENCE [LARGE SCALE GENOMIC DNA]</scope>
    <source>
        <strain>J11</strain>
        <strain evidence="8">PG 39</strain>
    </source>
</reference>
<dbReference type="GO" id="GO:0046872">
    <property type="term" value="F:metal ion binding"/>
    <property type="evidence" value="ECO:0007669"/>
    <property type="project" value="UniProtKB-UniRule"/>
</dbReference>
<sequence>MEGMKQHTMSITVADIRRIMDRAYPPQLAEKWDKNGLICGDPNNEVQRVAFALECDMAVVEAAEAAGAQMIIVHHPLLLKAVSSVAADTPKGAVLHRLIRSGIALFNAHTNADSARPGVNDHLCEILGLHPGRPLAPQSQGARDAWTVYFPLATSENVLPHLFTHGAGEIGNYCRCSFSSTGEGQFEPRPGADPTEGEIGVLHRGEEEKVEFIAPASRRREILAALREHHPYEEPAFHIVAMEEDAEADNAVGIGRIGKLPEPMRLGDFVQRVANTLPQTAWGVRATGDPEQLIQKVAVCSGSGDSFLDLVRGLDVDAYLTSDLRHHPVDEYLRAGGVPVIDTAHWASEFPWTSQAAELIGREAGVETIIVDHRSDPWTMGAQRG</sequence>
<dbReference type="PIRSF" id="PIRSF037489">
    <property type="entry name" value="UCP037489_NIF3_YqfO"/>
    <property type="match status" value="1"/>
</dbReference>
<gene>
    <name evidence="7" type="ORF">SAMN05660282_00559</name>
</gene>
<feature type="binding site" evidence="6">
    <location>
        <position position="349"/>
    </location>
    <ligand>
        <name>a divalent metal cation</name>
        <dbReference type="ChEBI" id="CHEBI:60240"/>
        <label>1</label>
    </ligand>
</feature>
<feature type="binding site" evidence="6">
    <location>
        <position position="345"/>
    </location>
    <ligand>
        <name>a divalent metal cation</name>
        <dbReference type="ChEBI" id="CHEBI:60240"/>
        <label>1</label>
    </ligand>
</feature>
<dbReference type="InterPro" id="IPR002678">
    <property type="entry name" value="DUF34/NIF3"/>
</dbReference>
<dbReference type="EMBL" id="FOPJ01000002">
    <property type="protein sequence ID" value="SFG30271.1"/>
    <property type="molecule type" value="Genomic_DNA"/>
</dbReference>
<dbReference type="InterPro" id="IPR017221">
    <property type="entry name" value="DUF34/NIF3_bac"/>
</dbReference>
<dbReference type="PANTHER" id="PTHR13799">
    <property type="entry name" value="NGG1 INTERACTING FACTOR 3"/>
    <property type="match status" value="1"/>
</dbReference>
<dbReference type="FunFam" id="3.40.1390.30:FF:000001">
    <property type="entry name" value="GTP cyclohydrolase 1 type 2"/>
    <property type="match status" value="1"/>
</dbReference>
<comment type="subunit">
    <text evidence="2">Homohexamer.</text>
</comment>
<proteinExistence type="inferred from homology"/>
<protein>
    <recommendedName>
        <fullName evidence="3 5">GTP cyclohydrolase 1 type 2 homolog</fullName>
    </recommendedName>
</protein>
<evidence type="ECO:0000256" key="3">
    <source>
        <dbReference type="ARBA" id="ARBA00022112"/>
    </source>
</evidence>
<dbReference type="PANTHER" id="PTHR13799:SF14">
    <property type="entry name" value="GTP CYCLOHYDROLASE 1 TYPE 2 HOMOLOG"/>
    <property type="match status" value="1"/>
</dbReference>
<dbReference type="Gene3D" id="3.40.1390.30">
    <property type="entry name" value="NIF3 (NGG1p interacting factor 3)-like"/>
    <property type="match status" value="1"/>
</dbReference>
<dbReference type="AlphaFoldDB" id="A0A1I2QX57"/>
<evidence type="ECO:0000256" key="2">
    <source>
        <dbReference type="ARBA" id="ARBA00011643"/>
    </source>
</evidence>
<dbReference type="SUPFAM" id="SSF102705">
    <property type="entry name" value="NIF3 (NGG1p interacting factor 3)-like"/>
    <property type="match status" value="1"/>
</dbReference>
<name>A0A1I2QX57_9CORY</name>